<dbReference type="Pfam" id="PF01483">
    <property type="entry name" value="P_proprotein"/>
    <property type="match status" value="1"/>
</dbReference>
<dbReference type="SUPFAM" id="SSF49785">
    <property type="entry name" value="Galactose-binding domain-like"/>
    <property type="match status" value="1"/>
</dbReference>
<name>A0ABT0BFW5_9SPHN</name>
<dbReference type="PANTHER" id="PTHR42884">
    <property type="entry name" value="PROPROTEIN CONVERTASE SUBTILISIN/KEXIN-RELATED"/>
    <property type="match status" value="1"/>
</dbReference>
<feature type="active site" description="Charge relay system" evidence="7">
    <location>
        <position position="62"/>
    </location>
</feature>
<feature type="region of interest" description="Disordered" evidence="8">
    <location>
        <begin position="747"/>
        <end position="771"/>
    </location>
</feature>
<dbReference type="InterPro" id="IPR015500">
    <property type="entry name" value="Peptidase_S8_subtilisin-rel"/>
</dbReference>
<dbReference type="Gene3D" id="2.60.120.260">
    <property type="entry name" value="Galactose-binding domain-like"/>
    <property type="match status" value="1"/>
</dbReference>
<keyword evidence="3" id="KW-0732">Signal</keyword>
<evidence type="ECO:0000256" key="6">
    <source>
        <dbReference type="ARBA" id="ARBA00022837"/>
    </source>
</evidence>
<dbReference type="InterPro" id="IPR011049">
    <property type="entry name" value="Serralysin-like_metalloprot_C"/>
</dbReference>
<dbReference type="InterPro" id="IPR018511">
    <property type="entry name" value="Hemolysin-typ_Ca-bd_CS"/>
</dbReference>
<feature type="active site" description="Charge relay system" evidence="7">
    <location>
        <position position="102"/>
    </location>
</feature>
<evidence type="ECO:0000256" key="4">
    <source>
        <dbReference type="ARBA" id="ARBA00022801"/>
    </source>
</evidence>
<keyword evidence="2 7" id="KW-0645">Protease</keyword>
<dbReference type="SUPFAM" id="SSF52743">
    <property type="entry name" value="Subtilisin-like"/>
    <property type="match status" value="1"/>
</dbReference>
<protein>
    <submittedName>
        <fullName evidence="10">S8 family serine peptidase</fullName>
    </submittedName>
</protein>
<dbReference type="Gene3D" id="3.40.50.200">
    <property type="entry name" value="Peptidase S8/S53 domain"/>
    <property type="match status" value="1"/>
</dbReference>
<dbReference type="InterPro" id="IPR001343">
    <property type="entry name" value="Hemolysn_Ca-bd"/>
</dbReference>
<dbReference type="InterPro" id="IPR008979">
    <property type="entry name" value="Galactose-bd-like_sf"/>
</dbReference>
<dbReference type="InterPro" id="IPR022398">
    <property type="entry name" value="Peptidase_S8_His-AS"/>
</dbReference>
<dbReference type="PROSITE" id="PS00330">
    <property type="entry name" value="HEMOLYSIN_CALCIUM"/>
    <property type="match status" value="4"/>
</dbReference>
<comment type="caution">
    <text evidence="10">The sequence shown here is derived from an EMBL/GenBank/DDBJ whole genome shotgun (WGS) entry which is preliminary data.</text>
</comment>
<keyword evidence="11" id="KW-1185">Reference proteome</keyword>
<dbReference type="RefSeq" id="WP_244022210.1">
    <property type="nucleotide sequence ID" value="NZ_JALHLF010000066.1"/>
</dbReference>
<keyword evidence="6" id="KW-0106">Calcium</keyword>
<dbReference type="PANTHER" id="PTHR42884:SF14">
    <property type="entry name" value="NEUROENDOCRINE CONVERTASE 1"/>
    <property type="match status" value="1"/>
</dbReference>
<evidence type="ECO:0000256" key="5">
    <source>
        <dbReference type="ARBA" id="ARBA00022825"/>
    </source>
</evidence>
<dbReference type="Gene3D" id="2.150.10.10">
    <property type="entry name" value="Serralysin-like metalloprotease, C-terminal"/>
    <property type="match status" value="3"/>
</dbReference>
<dbReference type="EMBL" id="JALHLF010000066">
    <property type="protein sequence ID" value="MCJ2183911.1"/>
    <property type="molecule type" value="Genomic_DNA"/>
</dbReference>
<gene>
    <name evidence="10" type="ORF">MTR62_14580</name>
</gene>
<keyword evidence="5 7" id="KW-0720">Serine protease</keyword>
<dbReference type="InterPro" id="IPR002884">
    <property type="entry name" value="P_dom"/>
</dbReference>
<accession>A0ABT0BFW5</accession>
<dbReference type="InterPro" id="IPR000209">
    <property type="entry name" value="Peptidase_S8/S53_dom"/>
</dbReference>
<evidence type="ECO:0000313" key="10">
    <source>
        <dbReference type="EMBL" id="MCJ2183911.1"/>
    </source>
</evidence>
<dbReference type="Pfam" id="PF00353">
    <property type="entry name" value="HemolysinCabind"/>
    <property type="match status" value="3"/>
</dbReference>
<feature type="compositionally biased region" description="Low complexity" evidence="8">
    <location>
        <begin position="690"/>
        <end position="705"/>
    </location>
</feature>
<dbReference type="Proteomes" id="UP001162881">
    <property type="component" value="Unassembled WGS sequence"/>
</dbReference>
<evidence type="ECO:0000256" key="3">
    <source>
        <dbReference type="ARBA" id="ARBA00022729"/>
    </source>
</evidence>
<feature type="region of interest" description="Disordered" evidence="8">
    <location>
        <begin position="673"/>
        <end position="731"/>
    </location>
</feature>
<evidence type="ECO:0000256" key="8">
    <source>
        <dbReference type="SAM" id="MobiDB-lite"/>
    </source>
</evidence>
<dbReference type="PRINTS" id="PR00723">
    <property type="entry name" value="SUBTILISIN"/>
</dbReference>
<dbReference type="CDD" id="cd04059">
    <property type="entry name" value="Peptidases_S8_Protein_convertases_Kexins_Furin-like"/>
    <property type="match status" value="1"/>
</dbReference>
<evidence type="ECO:0000256" key="2">
    <source>
        <dbReference type="ARBA" id="ARBA00022670"/>
    </source>
</evidence>
<proteinExistence type="inferred from homology"/>
<feature type="active site" description="Charge relay system" evidence="7">
    <location>
        <position position="268"/>
    </location>
</feature>
<keyword evidence="4 7" id="KW-0378">Hydrolase</keyword>
<sequence>MSNTTIIAATDSSISADAYYYNDKYEKKQWYLDGDTTSPLSIDVFSVWKDYTGTGIKVGVIDSQIDFNHTDLKAAYDTSLDYNFAQGTAQVTIDASNLPYFHGTAVAGVISAEANNGVGTVGIASGATLVGLGIDYSSDSAVTDILAALKSAASLDVVNNSWSFSSNLADNFKTNPDYEASLVYAVSEGRGGLGTSIVFAAGNAGTTGTSNYHNFQNSPYTIAVGAVDPDGHASSFTSVGANVLISAAGRDVYTTNTNDRYEDYSGTSFAAPAVTAAIALMLEANPELGYRDVQEILAYSARREGLADTDYLGNGWITNGADNFNGGGLHFNEAFGYGFLNVHDAVRLAETWTSQQTYANLATTSETVKVGQTLVAGQNDFISVAIDVDQALSVEQVQLSMDLRWTETGNLDVYLVSPDGTRVQLVYDLPDVDRVGSIRNFTFSSVASMGEQSAGTWTLEVYNRNPDAVEKTGAAMTGTLASVTLTVSGNDTGLANDTYIYTDEFGSLYSGEDLATRQVLKDSDGGTDTLNAAAITSNSTIDLSGKTATVLAGIKLTLDGSIENVFGGDGNDTIHGTVSANAIDTGRGDDTIYFSFGNDTVNGGAGADTLVIDAKLGSVTGCLNASGVLEISACVGQATSIVNVETFTFNDGSYSFEQLLKVLTLTSATDADQAGTATSETPAVSEEPATQTQTSTSSNSDSDMGTGTGTGTDTDTDTDTGTDTGTVDEPTYTLVLHGTAGRDKLAGGAGNDHLDGGAENDKLLGGGGNDLLEGGSGRDRLYGGAGHDTLLGGDDKDVIKGDAGDDWINGGKGADRLFGGTGADTFVFDKADLGTLDAIYDFNAAEGDRILITGIDSSEASNAHFELVDNGSSTLLQLVYNDHTYDVARVMGEGIDTLSMAESDLGLLCA</sequence>
<feature type="compositionally biased region" description="Polar residues" evidence="8">
    <location>
        <begin position="673"/>
        <end position="682"/>
    </location>
</feature>
<dbReference type="InterPro" id="IPR023828">
    <property type="entry name" value="Peptidase_S8_Ser-AS"/>
</dbReference>
<comment type="similarity">
    <text evidence="1">Belongs to the peptidase S8 family. Furin subfamily.</text>
</comment>
<dbReference type="InterPro" id="IPR034182">
    <property type="entry name" value="Kexin/furin"/>
</dbReference>
<feature type="compositionally biased region" description="Basic and acidic residues" evidence="8">
    <location>
        <begin position="752"/>
        <end position="762"/>
    </location>
</feature>
<dbReference type="InterPro" id="IPR036852">
    <property type="entry name" value="Peptidase_S8/S53_dom_sf"/>
</dbReference>
<dbReference type="PROSITE" id="PS00137">
    <property type="entry name" value="SUBTILASE_HIS"/>
    <property type="match status" value="1"/>
</dbReference>
<evidence type="ECO:0000256" key="1">
    <source>
        <dbReference type="ARBA" id="ARBA00005325"/>
    </source>
</evidence>
<evidence type="ECO:0000313" key="11">
    <source>
        <dbReference type="Proteomes" id="UP001162881"/>
    </source>
</evidence>
<evidence type="ECO:0000259" key="9">
    <source>
        <dbReference type="PROSITE" id="PS51829"/>
    </source>
</evidence>
<reference evidence="10" key="1">
    <citation type="submission" date="2022-03" db="EMBL/GenBank/DDBJ databases">
        <title>Identification of a novel bacterium isolated from mangrove sediments.</title>
        <authorList>
            <person name="Pan X."/>
        </authorList>
    </citation>
    <scope>NUCLEOTIDE SEQUENCE</scope>
    <source>
        <strain evidence="10">B1949</strain>
    </source>
</reference>
<feature type="domain" description="P/Homo B" evidence="9">
    <location>
        <begin position="353"/>
        <end position="493"/>
    </location>
</feature>
<dbReference type="PROSITE" id="PS51829">
    <property type="entry name" value="P_HOMO_B"/>
    <property type="match status" value="1"/>
</dbReference>
<dbReference type="Pfam" id="PF00082">
    <property type="entry name" value="Peptidase_S8"/>
    <property type="match status" value="1"/>
</dbReference>
<dbReference type="PRINTS" id="PR00313">
    <property type="entry name" value="CABNDNGRPT"/>
</dbReference>
<dbReference type="PROSITE" id="PS51892">
    <property type="entry name" value="SUBTILASE"/>
    <property type="match status" value="1"/>
</dbReference>
<dbReference type="SUPFAM" id="SSF51120">
    <property type="entry name" value="beta-Roll"/>
    <property type="match status" value="2"/>
</dbReference>
<organism evidence="10 11">
    <name type="scientific">Novosphingobium organovorum</name>
    <dbReference type="NCBI Taxonomy" id="2930092"/>
    <lineage>
        <taxon>Bacteria</taxon>
        <taxon>Pseudomonadati</taxon>
        <taxon>Pseudomonadota</taxon>
        <taxon>Alphaproteobacteria</taxon>
        <taxon>Sphingomonadales</taxon>
        <taxon>Sphingomonadaceae</taxon>
        <taxon>Novosphingobium</taxon>
    </lineage>
</organism>
<dbReference type="PROSITE" id="PS00138">
    <property type="entry name" value="SUBTILASE_SER"/>
    <property type="match status" value="1"/>
</dbReference>
<evidence type="ECO:0000256" key="7">
    <source>
        <dbReference type="PROSITE-ProRule" id="PRU01240"/>
    </source>
</evidence>